<feature type="transmembrane region" description="Helical" evidence="6">
    <location>
        <begin position="205"/>
        <end position="228"/>
    </location>
</feature>
<dbReference type="KEGG" id="cpas:Clopa_3289"/>
<dbReference type="PANTHER" id="PTHR30294">
    <property type="entry name" value="MEMBRANE COMPONENT OF ABC TRANSPORTER YHHJ-RELATED"/>
    <property type="match status" value="1"/>
</dbReference>
<evidence type="ECO:0000259" key="7">
    <source>
        <dbReference type="Pfam" id="PF12698"/>
    </source>
</evidence>
<evidence type="ECO:0000256" key="5">
    <source>
        <dbReference type="ARBA" id="ARBA00023136"/>
    </source>
</evidence>
<name>R4K4L2_CLOPA</name>
<dbReference type="GO" id="GO:0005886">
    <property type="term" value="C:plasma membrane"/>
    <property type="evidence" value="ECO:0007669"/>
    <property type="project" value="UniProtKB-SubCell"/>
</dbReference>
<feature type="domain" description="ABC-2 type transporter transmembrane" evidence="7">
    <location>
        <begin position="19"/>
        <end position="385"/>
    </location>
</feature>
<evidence type="ECO:0000313" key="8">
    <source>
        <dbReference type="EMBL" id="AGK98092.1"/>
    </source>
</evidence>
<dbReference type="Gene3D" id="3.40.1710.10">
    <property type="entry name" value="abc type-2 transporter like domain"/>
    <property type="match status" value="1"/>
</dbReference>
<feature type="transmembrane region" description="Helical" evidence="6">
    <location>
        <begin position="249"/>
        <end position="275"/>
    </location>
</feature>
<dbReference type="PANTHER" id="PTHR30294:SF29">
    <property type="entry name" value="MULTIDRUG ABC TRANSPORTER PERMEASE YBHS-RELATED"/>
    <property type="match status" value="1"/>
</dbReference>
<accession>R4K4L2</accession>
<comment type="subcellular location">
    <subcellularLocation>
        <location evidence="1">Cell membrane</location>
        <topology evidence="1">Multi-pass membrane protein</topology>
    </subcellularLocation>
</comment>
<evidence type="ECO:0000313" key="9">
    <source>
        <dbReference type="Proteomes" id="UP000013523"/>
    </source>
</evidence>
<dbReference type="InterPro" id="IPR013525">
    <property type="entry name" value="ABC2_TM"/>
</dbReference>
<dbReference type="Pfam" id="PF12698">
    <property type="entry name" value="ABC2_membrane_3"/>
    <property type="match status" value="1"/>
</dbReference>
<organism evidence="8 9">
    <name type="scientific">Clostridium pasteurianum BC1</name>
    <dbReference type="NCBI Taxonomy" id="86416"/>
    <lineage>
        <taxon>Bacteria</taxon>
        <taxon>Bacillati</taxon>
        <taxon>Bacillota</taxon>
        <taxon>Clostridia</taxon>
        <taxon>Eubacteriales</taxon>
        <taxon>Clostridiaceae</taxon>
        <taxon>Clostridium</taxon>
    </lineage>
</organism>
<keyword evidence="3 6" id="KW-0812">Transmembrane</keyword>
<keyword evidence="5 6" id="KW-0472">Membrane</keyword>
<sequence length="400" mass="44591">MSGFFVMLKSNLKLLFRNKASIFLFLLIPLVSALILKIPVNSDNSETAVFKTSVTVFDNSKSELSKEIINLLNSNSSYKITVYEGSTKDLNSAKEKAVNIANRTPTNGFIYIPSGFSDAVIKGNNENLLNVFTTGTDERVKLLENNINMILSRFNMYSTMAKGDKTVFQQLMKEAAQNKTEEKLNSVTQGEKALNTVEKSQIYNFGYLVAIMSITLMFSGNFIASIFIEEKNNRVLKRIMLTKSSIFNYGMVKVYVAIAALIVQIAMIAISIKLFVRVDVGMNLFEISILILGLGLIFNTLSIALGAIFESLSNSNYLTFFITTITALMSGLYFPLDITPKWMQNVSLLMSQRWVVKTAEQILLGSNQWGIVFGMVVIAYMALFLSIGFLGLKVNNNYKA</sequence>
<keyword evidence="2" id="KW-1003">Cell membrane</keyword>
<gene>
    <name evidence="8" type="ORF">Clopa_3289</name>
</gene>
<evidence type="ECO:0000256" key="4">
    <source>
        <dbReference type="ARBA" id="ARBA00022989"/>
    </source>
</evidence>
<dbReference type="RefSeq" id="WP_015616378.1">
    <property type="nucleotide sequence ID" value="NC_021182.1"/>
</dbReference>
<feature type="transmembrane region" description="Helical" evidence="6">
    <location>
        <begin position="316"/>
        <end position="336"/>
    </location>
</feature>
<keyword evidence="9" id="KW-1185">Reference proteome</keyword>
<keyword evidence="4 6" id="KW-1133">Transmembrane helix</keyword>
<dbReference type="GO" id="GO:0140359">
    <property type="term" value="F:ABC-type transporter activity"/>
    <property type="evidence" value="ECO:0007669"/>
    <property type="project" value="InterPro"/>
</dbReference>
<evidence type="ECO:0000256" key="6">
    <source>
        <dbReference type="SAM" id="Phobius"/>
    </source>
</evidence>
<protein>
    <submittedName>
        <fullName evidence="8">ABC-2 type transporter</fullName>
    </submittedName>
</protein>
<evidence type="ECO:0000256" key="2">
    <source>
        <dbReference type="ARBA" id="ARBA00022475"/>
    </source>
</evidence>
<dbReference type="AlphaFoldDB" id="R4K4L2"/>
<dbReference type="STRING" id="86416.Clopa_3289"/>
<dbReference type="eggNOG" id="COG0842">
    <property type="taxonomic scope" value="Bacteria"/>
</dbReference>
<dbReference type="HOGENOM" id="CLU_654926_0_0_9"/>
<evidence type="ECO:0000256" key="3">
    <source>
        <dbReference type="ARBA" id="ARBA00022692"/>
    </source>
</evidence>
<dbReference type="Proteomes" id="UP000013523">
    <property type="component" value="Chromosome"/>
</dbReference>
<proteinExistence type="predicted"/>
<dbReference type="InterPro" id="IPR051449">
    <property type="entry name" value="ABC-2_transporter_component"/>
</dbReference>
<feature type="transmembrane region" description="Helical" evidence="6">
    <location>
        <begin position="369"/>
        <end position="392"/>
    </location>
</feature>
<feature type="transmembrane region" description="Helical" evidence="6">
    <location>
        <begin position="287"/>
        <end position="309"/>
    </location>
</feature>
<evidence type="ECO:0000256" key="1">
    <source>
        <dbReference type="ARBA" id="ARBA00004651"/>
    </source>
</evidence>
<reference evidence="8 9" key="1">
    <citation type="submission" date="2012-01" db="EMBL/GenBank/DDBJ databases">
        <title>Complete sequence of chromosome of Clostridium pasteurianum BC1.</title>
        <authorList>
            <consortium name="US DOE Joint Genome Institute"/>
            <person name="Lucas S."/>
            <person name="Han J."/>
            <person name="Lapidus A."/>
            <person name="Cheng J.-F."/>
            <person name="Goodwin L."/>
            <person name="Pitluck S."/>
            <person name="Peters L."/>
            <person name="Mikhailova N."/>
            <person name="Teshima H."/>
            <person name="Detter J.C."/>
            <person name="Han C."/>
            <person name="Tapia R."/>
            <person name="Land M."/>
            <person name="Hauser L."/>
            <person name="Kyrpides N."/>
            <person name="Ivanova N."/>
            <person name="Pagani I."/>
            <person name="Dunn J."/>
            <person name="Taghavi S."/>
            <person name="Francis A."/>
            <person name="van der Lelie D."/>
            <person name="Woyke T."/>
        </authorList>
    </citation>
    <scope>NUCLEOTIDE SEQUENCE [LARGE SCALE GENOMIC DNA]</scope>
    <source>
        <strain evidence="8 9">BC1</strain>
    </source>
</reference>
<dbReference type="EMBL" id="CP003261">
    <property type="protein sequence ID" value="AGK98092.1"/>
    <property type="molecule type" value="Genomic_DNA"/>
</dbReference>
<dbReference type="PATRIC" id="fig|86416.3.peg.3277"/>